<accession>A0A5J9VQ07</accession>
<dbReference type="InterPro" id="IPR027417">
    <property type="entry name" value="P-loop_NTPase"/>
</dbReference>
<dbReference type="Pfam" id="PF06071">
    <property type="entry name" value="YchF-GTPase_C"/>
    <property type="match status" value="1"/>
</dbReference>
<evidence type="ECO:0000259" key="3">
    <source>
        <dbReference type="Pfam" id="PF01926"/>
    </source>
</evidence>
<feature type="domain" description="G" evidence="3">
    <location>
        <begin position="27"/>
        <end position="130"/>
    </location>
</feature>
<dbReference type="Gramene" id="TVU37504">
    <property type="protein sequence ID" value="TVU37504"/>
    <property type="gene ID" value="EJB05_10820"/>
</dbReference>
<feature type="non-terminal residue" evidence="5">
    <location>
        <position position="1"/>
    </location>
</feature>
<dbReference type="InterPro" id="IPR023192">
    <property type="entry name" value="TGS-like_dom_sf"/>
</dbReference>
<evidence type="ECO:0000313" key="5">
    <source>
        <dbReference type="EMBL" id="TVU37504.1"/>
    </source>
</evidence>
<dbReference type="InterPro" id="IPR006073">
    <property type="entry name" value="GTP-bd"/>
</dbReference>
<dbReference type="GO" id="GO:0005737">
    <property type="term" value="C:cytoplasm"/>
    <property type="evidence" value="ECO:0007669"/>
    <property type="project" value="TreeGrafter"/>
</dbReference>
<dbReference type="FunFam" id="1.10.150.300:FF:000001">
    <property type="entry name" value="Ribosome-binding ATPase YchF"/>
    <property type="match status" value="1"/>
</dbReference>
<dbReference type="Proteomes" id="UP000324897">
    <property type="component" value="Chromosome 4"/>
</dbReference>
<dbReference type="AlphaFoldDB" id="A0A5J9VQ07"/>
<dbReference type="EMBL" id="RWGY01000007">
    <property type="protein sequence ID" value="TVU37504.1"/>
    <property type="molecule type" value="Genomic_DNA"/>
</dbReference>
<dbReference type="InterPro" id="IPR012676">
    <property type="entry name" value="TGS-like"/>
</dbReference>
<dbReference type="GO" id="GO:0016887">
    <property type="term" value="F:ATP hydrolysis activity"/>
    <property type="evidence" value="ECO:0007669"/>
    <property type="project" value="TreeGrafter"/>
</dbReference>
<dbReference type="Pfam" id="PF01926">
    <property type="entry name" value="MMR_HSR1"/>
    <property type="match status" value="1"/>
</dbReference>
<protein>
    <recommendedName>
        <fullName evidence="7">Obg-like ATPase 1</fullName>
    </recommendedName>
</protein>
<reference evidence="5 6" key="1">
    <citation type="journal article" date="2019" name="Sci. Rep.">
        <title>A high-quality genome of Eragrostis curvula grass provides insights into Poaceae evolution and supports new strategies to enhance forage quality.</title>
        <authorList>
            <person name="Carballo J."/>
            <person name="Santos B.A.C.M."/>
            <person name="Zappacosta D."/>
            <person name="Garbus I."/>
            <person name="Selva J.P."/>
            <person name="Gallo C.A."/>
            <person name="Diaz A."/>
            <person name="Albertini E."/>
            <person name="Caccamo M."/>
            <person name="Echenique V."/>
        </authorList>
    </citation>
    <scope>NUCLEOTIDE SEQUENCE [LARGE SCALE GENOMIC DNA]</scope>
    <source>
        <strain evidence="6">cv. Victoria</strain>
        <tissue evidence="5">Leaf</tissue>
    </source>
</reference>
<dbReference type="GO" id="GO:0005524">
    <property type="term" value="F:ATP binding"/>
    <property type="evidence" value="ECO:0007669"/>
    <property type="project" value="UniProtKB-KW"/>
</dbReference>
<proteinExistence type="predicted"/>
<evidence type="ECO:0008006" key="7">
    <source>
        <dbReference type="Google" id="ProtNLM"/>
    </source>
</evidence>
<evidence type="ECO:0000256" key="1">
    <source>
        <dbReference type="ARBA" id="ARBA00022741"/>
    </source>
</evidence>
<dbReference type="SUPFAM" id="SSF81271">
    <property type="entry name" value="TGS-like"/>
    <property type="match status" value="1"/>
</dbReference>
<dbReference type="Gene3D" id="1.10.150.300">
    <property type="entry name" value="TGS-like domain"/>
    <property type="match status" value="1"/>
</dbReference>
<evidence type="ECO:0000259" key="4">
    <source>
        <dbReference type="Pfam" id="PF06071"/>
    </source>
</evidence>
<comment type="caution">
    <text evidence="5">The sequence shown here is derived from an EMBL/GenBank/DDBJ whole genome shotgun (WGS) entry which is preliminary data.</text>
</comment>
<keyword evidence="1" id="KW-0547">Nucleotide-binding</keyword>
<dbReference type="GO" id="GO:0005525">
    <property type="term" value="F:GTP binding"/>
    <property type="evidence" value="ECO:0007669"/>
    <property type="project" value="InterPro"/>
</dbReference>
<dbReference type="PANTHER" id="PTHR23305:SF11">
    <property type="entry name" value="OBG-LIKE ATPASE 1"/>
    <property type="match status" value="1"/>
</dbReference>
<dbReference type="PANTHER" id="PTHR23305">
    <property type="entry name" value="OBG GTPASE FAMILY"/>
    <property type="match status" value="1"/>
</dbReference>
<dbReference type="PRINTS" id="PR00326">
    <property type="entry name" value="GTP1OBG"/>
</dbReference>
<dbReference type="Gene3D" id="3.40.50.300">
    <property type="entry name" value="P-loop containing nucleotide triphosphate hydrolases"/>
    <property type="match status" value="1"/>
</dbReference>
<keyword evidence="6" id="KW-1185">Reference proteome</keyword>
<name>A0A5J9VQ07_9POAL</name>
<dbReference type="SUPFAM" id="SSF52540">
    <property type="entry name" value="P-loop containing nucleoside triphosphate hydrolases"/>
    <property type="match status" value="1"/>
</dbReference>
<evidence type="ECO:0000256" key="2">
    <source>
        <dbReference type="ARBA" id="ARBA00022840"/>
    </source>
</evidence>
<dbReference type="InterPro" id="IPR012675">
    <property type="entry name" value="Beta-grasp_dom_sf"/>
</dbReference>
<dbReference type="InterPro" id="IPR013029">
    <property type="entry name" value="YchF_C"/>
</dbReference>
<sequence length="379" mass="43311">MAPKARPAEEAEPKERSILGVFSSHLKVALVGLPCAGKSTLFKILSEEIQIPDEYIPTKGVEVDNVKVPDRHIALISQLYEKNVQVAPFFEIRDTPGIGLGSHIGEISGNEFLDEIRTVDGIFYVLRALKEDNMPHIYGTVNPTRDLKFLQLELQIKDAHILENRIKELEHKMGLKSDKKLILEYELCIRLQAHVQSGKDVRFGKWNPAEISIFNQYNLLTAKPVVYLVNISAEDMRRRKNKFVTEIWNLVEVQDKVRIVPFSCAFERQLLSLTGDEATQYCRDEKLESKIPKLIEKVFEANGVIFFYTFNSDEVKWWQIRCKTKTLDAAYAVDKCKRAFVRIKVIKYEDLLASGAKLAFKDVGNLYEIKDGDIVDFGA</sequence>
<keyword evidence="2" id="KW-0067">ATP-binding</keyword>
<dbReference type="OrthoDB" id="424823at2759"/>
<feature type="domain" description="YchF C-terminal" evidence="4">
    <location>
        <begin position="305"/>
        <end position="377"/>
    </location>
</feature>
<dbReference type="Gene3D" id="3.10.20.30">
    <property type="match status" value="1"/>
</dbReference>
<evidence type="ECO:0000313" key="6">
    <source>
        <dbReference type="Proteomes" id="UP000324897"/>
    </source>
</evidence>
<gene>
    <name evidence="5" type="ORF">EJB05_10820</name>
</gene>
<organism evidence="5 6">
    <name type="scientific">Eragrostis curvula</name>
    <name type="common">weeping love grass</name>
    <dbReference type="NCBI Taxonomy" id="38414"/>
    <lineage>
        <taxon>Eukaryota</taxon>
        <taxon>Viridiplantae</taxon>
        <taxon>Streptophyta</taxon>
        <taxon>Embryophyta</taxon>
        <taxon>Tracheophyta</taxon>
        <taxon>Spermatophyta</taxon>
        <taxon>Magnoliopsida</taxon>
        <taxon>Liliopsida</taxon>
        <taxon>Poales</taxon>
        <taxon>Poaceae</taxon>
        <taxon>PACMAD clade</taxon>
        <taxon>Chloridoideae</taxon>
        <taxon>Eragrostideae</taxon>
        <taxon>Eragrostidinae</taxon>
        <taxon>Eragrostis</taxon>
    </lineage>
</organism>